<dbReference type="AlphaFoldDB" id="A0A813LHN4"/>
<organism evidence="1 2">
    <name type="scientific">Polarella glacialis</name>
    <name type="common">Dinoflagellate</name>
    <dbReference type="NCBI Taxonomy" id="89957"/>
    <lineage>
        <taxon>Eukaryota</taxon>
        <taxon>Sar</taxon>
        <taxon>Alveolata</taxon>
        <taxon>Dinophyceae</taxon>
        <taxon>Suessiales</taxon>
        <taxon>Suessiaceae</taxon>
        <taxon>Polarella</taxon>
    </lineage>
</organism>
<proteinExistence type="predicted"/>
<dbReference type="Proteomes" id="UP000626109">
    <property type="component" value="Unassembled WGS sequence"/>
</dbReference>
<sequence>MDAWELGGAITAQPTAKRIAVGNDKTVMRALHLIARLSLKNALEVRELQAAVFHTYTVPKSNPYIQAALEATKVYAEKAKASKDGTGQHPPGEPHVHAWAAMLRVALEDPALNSDDKQCIEAHRSAATDPEMMSHVVYVSKLRKAFDKDMMKLFFSTHADAEGALKALSKGLVSKGAKQQFGHAPRGGLEREVQEVVDQLTDILGTR</sequence>
<evidence type="ECO:0000313" key="2">
    <source>
        <dbReference type="Proteomes" id="UP000626109"/>
    </source>
</evidence>
<comment type="caution">
    <text evidence="1">The sequence shown here is derived from an EMBL/GenBank/DDBJ whole genome shotgun (WGS) entry which is preliminary data.</text>
</comment>
<accession>A0A813LHN4</accession>
<protein>
    <submittedName>
        <fullName evidence="1">Uncharacterized protein</fullName>
    </submittedName>
</protein>
<name>A0A813LHN4_POLGL</name>
<dbReference type="EMBL" id="CAJNNW010035643">
    <property type="protein sequence ID" value="CAE8729019.1"/>
    <property type="molecule type" value="Genomic_DNA"/>
</dbReference>
<gene>
    <name evidence="1" type="ORF">PGLA2088_LOCUS45298</name>
</gene>
<reference evidence="1" key="1">
    <citation type="submission" date="2021-02" db="EMBL/GenBank/DDBJ databases">
        <authorList>
            <person name="Dougan E. K."/>
            <person name="Rhodes N."/>
            <person name="Thang M."/>
            <person name="Chan C."/>
        </authorList>
    </citation>
    <scope>NUCLEOTIDE SEQUENCE</scope>
</reference>
<evidence type="ECO:0000313" key="1">
    <source>
        <dbReference type="EMBL" id="CAE8729019.1"/>
    </source>
</evidence>